<reference evidence="10" key="1">
    <citation type="journal article" date="2020" name="mSystems">
        <title>Genome- and Community-Level Interaction Insights into Carbon Utilization and Element Cycling Functions of Hydrothermarchaeota in Hydrothermal Sediment.</title>
        <authorList>
            <person name="Zhou Z."/>
            <person name="Liu Y."/>
            <person name="Xu W."/>
            <person name="Pan J."/>
            <person name="Luo Z.H."/>
            <person name="Li M."/>
        </authorList>
    </citation>
    <scope>NUCLEOTIDE SEQUENCE [LARGE SCALE GENOMIC DNA]</scope>
    <source>
        <strain evidence="10">SpSt-767</strain>
    </source>
</reference>
<evidence type="ECO:0000256" key="2">
    <source>
        <dbReference type="ARBA" id="ARBA00022448"/>
    </source>
</evidence>
<evidence type="ECO:0000256" key="6">
    <source>
        <dbReference type="ARBA" id="ARBA00022927"/>
    </source>
</evidence>
<keyword evidence="2" id="KW-0813">Transport</keyword>
<dbReference type="SUPFAM" id="SSF52540">
    <property type="entry name" value="P-loop containing nucleoside triphosphate hydrolases"/>
    <property type="match status" value="1"/>
</dbReference>
<dbReference type="Pfam" id="PF00006">
    <property type="entry name" value="ATP-synt_ab"/>
    <property type="match status" value="1"/>
</dbReference>
<evidence type="ECO:0000256" key="5">
    <source>
        <dbReference type="ARBA" id="ARBA00022840"/>
    </source>
</evidence>
<dbReference type="PANTHER" id="PTHR15184">
    <property type="entry name" value="ATP SYNTHASE"/>
    <property type="match status" value="1"/>
</dbReference>
<sequence length="441" mass="48206">MPRPRIDWAHLKTVLQQTNPYALTGRVQEMVGLVITSRGPESAVGRICEIDMPPPEEPITAEVVGFRQGEVLLMPQGQVRGVRPHARVVLQAREAMVQVGESLLGRVLDGLGRPLDDKGPLKTRLAYPLYAKPLNPIQREKIREPLDVGIRAINGLLTLGRGQRVGIFAGSGVGKSTLMGMMARFTRSDVNVIGLIGERGREVKEFIDHDLGEEGLARSCVVAATSDTPPLARLRGAYLATAIAEYFRDQGKHVLLLMDSITRFAMAAREIGLAIGEPPTARGYTPSVFTRLPGLLERAGACQGKGSITGIYTVLVDGDDLLEPIADATRSILDGHIVLSRALADQGHYPSIDILGSISRLMPQVTKPEHRHLRENLVRVLAAYRRAEDLININAYAKGSNPEIDYALEKIDAVQRYLRQGTDESISLERAVEDLEAVFIS</sequence>
<dbReference type="GO" id="GO:0046933">
    <property type="term" value="F:proton-transporting ATP synthase activity, rotational mechanism"/>
    <property type="evidence" value="ECO:0007669"/>
    <property type="project" value="TreeGrafter"/>
</dbReference>
<evidence type="ECO:0000256" key="7">
    <source>
        <dbReference type="ARBA" id="ARBA00022967"/>
    </source>
</evidence>
<dbReference type="GO" id="GO:0030257">
    <property type="term" value="C:type III protein secretion system complex"/>
    <property type="evidence" value="ECO:0007669"/>
    <property type="project" value="InterPro"/>
</dbReference>
<evidence type="ECO:0000256" key="4">
    <source>
        <dbReference type="ARBA" id="ARBA00022741"/>
    </source>
</evidence>
<dbReference type="GO" id="GO:0005524">
    <property type="term" value="F:ATP binding"/>
    <property type="evidence" value="ECO:0007669"/>
    <property type="project" value="UniProtKB-KW"/>
</dbReference>
<proteinExistence type="predicted"/>
<name>A0A7V6DPF9_9BACT</name>
<dbReference type="PROSITE" id="PS00152">
    <property type="entry name" value="ATPASE_ALPHA_BETA"/>
    <property type="match status" value="1"/>
</dbReference>
<dbReference type="GO" id="GO:0030254">
    <property type="term" value="P:protein secretion by the type III secretion system"/>
    <property type="evidence" value="ECO:0007669"/>
    <property type="project" value="InterPro"/>
</dbReference>
<evidence type="ECO:0000313" key="10">
    <source>
        <dbReference type="EMBL" id="HHS29124.1"/>
    </source>
</evidence>
<gene>
    <name evidence="10" type="ORF">ENV52_05410</name>
</gene>
<evidence type="ECO:0000256" key="1">
    <source>
        <dbReference type="ARBA" id="ARBA00004496"/>
    </source>
</evidence>
<feature type="domain" description="AAA+ ATPase" evidence="9">
    <location>
        <begin position="161"/>
        <end position="343"/>
    </location>
</feature>
<comment type="catalytic activity">
    <reaction evidence="8">
        <text>ATP + H2O + cellular proteinSide 1 = ADP + phosphate + cellular proteinSide 2.</text>
        <dbReference type="EC" id="7.4.2.8"/>
    </reaction>
</comment>
<dbReference type="Pfam" id="PF18269">
    <property type="entry name" value="T3SS_ATPase_C"/>
    <property type="match status" value="1"/>
</dbReference>
<evidence type="ECO:0000256" key="3">
    <source>
        <dbReference type="ARBA" id="ARBA00022490"/>
    </source>
</evidence>
<dbReference type="InterPro" id="IPR027417">
    <property type="entry name" value="P-loop_NTPase"/>
</dbReference>
<evidence type="ECO:0000256" key="8">
    <source>
        <dbReference type="ARBA" id="ARBA00034006"/>
    </source>
</evidence>
<dbReference type="Gene3D" id="3.40.50.12240">
    <property type="match status" value="1"/>
</dbReference>
<dbReference type="AlphaFoldDB" id="A0A7V6DPF9"/>
<dbReference type="InterPro" id="IPR003593">
    <property type="entry name" value="AAA+_ATPase"/>
</dbReference>
<dbReference type="NCBIfam" id="TIGR01026">
    <property type="entry name" value="fliI_yscN"/>
    <property type="match status" value="1"/>
</dbReference>
<accession>A0A7V6DPF9</accession>
<dbReference type="InterPro" id="IPR000194">
    <property type="entry name" value="ATPase_F1/V1/A1_a/bsu_nucl-bd"/>
</dbReference>
<dbReference type="InterPro" id="IPR005714">
    <property type="entry name" value="ATPase_T3SS_FliI/YscN"/>
</dbReference>
<dbReference type="GO" id="GO:0008564">
    <property type="term" value="F:protein-exporting ATPase activity"/>
    <property type="evidence" value="ECO:0007669"/>
    <property type="project" value="UniProtKB-EC"/>
</dbReference>
<evidence type="ECO:0000259" key="9">
    <source>
        <dbReference type="SMART" id="SM00382"/>
    </source>
</evidence>
<dbReference type="CDD" id="cd18117">
    <property type="entry name" value="ATP-synt_flagellum-secretory_path_III_N"/>
    <property type="match status" value="1"/>
</dbReference>
<dbReference type="GO" id="GO:0016887">
    <property type="term" value="F:ATP hydrolysis activity"/>
    <property type="evidence" value="ECO:0007669"/>
    <property type="project" value="InterPro"/>
</dbReference>
<dbReference type="EMBL" id="DTGR01000081">
    <property type="protein sequence ID" value="HHS29124.1"/>
    <property type="molecule type" value="Genomic_DNA"/>
</dbReference>
<protein>
    <submittedName>
        <fullName evidence="10">FliI/YscN family ATPase</fullName>
    </submittedName>
</protein>
<comment type="caution">
    <text evidence="10">The sequence shown here is derived from an EMBL/GenBank/DDBJ whole genome shotgun (WGS) entry which is preliminary data.</text>
</comment>
<keyword evidence="6" id="KW-0653">Protein transport</keyword>
<dbReference type="CDD" id="cd01136">
    <property type="entry name" value="ATPase_flagellum-secretory_path_III"/>
    <property type="match status" value="1"/>
</dbReference>
<dbReference type="InterPro" id="IPR050053">
    <property type="entry name" value="ATPase_alpha/beta_chains"/>
</dbReference>
<comment type="subcellular location">
    <subcellularLocation>
        <location evidence="1">Cytoplasm</location>
    </subcellularLocation>
</comment>
<keyword evidence="7" id="KW-1278">Translocase</keyword>
<organism evidence="10">
    <name type="scientific">Desulfobacca acetoxidans</name>
    <dbReference type="NCBI Taxonomy" id="60893"/>
    <lineage>
        <taxon>Bacteria</taxon>
        <taxon>Pseudomonadati</taxon>
        <taxon>Thermodesulfobacteriota</taxon>
        <taxon>Desulfobaccia</taxon>
        <taxon>Desulfobaccales</taxon>
        <taxon>Desulfobaccaceae</taxon>
        <taxon>Desulfobacca</taxon>
    </lineage>
</organism>
<dbReference type="PANTHER" id="PTHR15184:SF9">
    <property type="entry name" value="SPI-1 TYPE 3 SECRETION SYSTEM ATPASE"/>
    <property type="match status" value="1"/>
</dbReference>
<keyword evidence="3" id="KW-0963">Cytoplasm</keyword>
<dbReference type="SMART" id="SM00382">
    <property type="entry name" value="AAA"/>
    <property type="match status" value="1"/>
</dbReference>
<dbReference type="InterPro" id="IPR020003">
    <property type="entry name" value="ATPase_a/bsu_AS"/>
</dbReference>
<dbReference type="FunFam" id="3.40.50.12240:FF:000002">
    <property type="entry name" value="Flagellum-specific ATP synthase FliI"/>
    <property type="match status" value="1"/>
</dbReference>
<dbReference type="GO" id="GO:0005737">
    <property type="term" value="C:cytoplasm"/>
    <property type="evidence" value="ECO:0007669"/>
    <property type="project" value="UniProtKB-SubCell"/>
</dbReference>
<dbReference type="InterPro" id="IPR040627">
    <property type="entry name" value="T3SS_ATPase_C"/>
</dbReference>
<keyword evidence="5" id="KW-0067">ATP-binding</keyword>
<keyword evidence="4" id="KW-0547">Nucleotide-binding</keyword>